<evidence type="ECO:0000313" key="2">
    <source>
        <dbReference type="Proteomes" id="UP000064715"/>
    </source>
</evidence>
<evidence type="ECO:0008006" key="3">
    <source>
        <dbReference type="Google" id="ProtNLM"/>
    </source>
</evidence>
<dbReference type="EMBL" id="LRCR01000030">
    <property type="protein sequence ID" value="KUQ81977.1"/>
    <property type="molecule type" value="Genomic_DNA"/>
</dbReference>
<keyword evidence="2" id="KW-1185">Reference proteome</keyword>
<name>A0A0X4EJX3_9ENTR</name>
<dbReference type="Proteomes" id="UP000064715">
    <property type="component" value="Unassembled WGS sequence"/>
</dbReference>
<reference evidence="2" key="1">
    <citation type="submission" date="2016-01" db="EMBL/GenBank/DDBJ databases">
        <title>WGS of SAMN04407783.</title>
        <authorList>
            <person name="Adams M."/>
            <person name="Sutton G."/>
            <person name="Nelson K."/>
            <person name="Thaden J."/>
            <person name="Fowler V."/>
            <person name="Mccorrison J."/>
            <person name="Sanka R."/>
            <person name="Brinkac L."/>
            <person name="Nierman W."/>
        </authorList>
    </citation>
    <scope>NUCLEOTIDE SEQUENCE [LARGE SCALE GENOMIC DNA]</scope>
    <source>
        <strain evidence="2">GN04363</strain>
    </source>
</reference>
<sequence length="71" mass="8260">MSQVIYDSEWGVASKLKEKTGLTDRQIKSYRQTSWVEGVHFKRIPLDGSSSEERGLVWYNIPNINRFVKEA</sequence>
<dbReference type="InterPro" id="IPR038146">
    <property type="entry name" value="933W_put_Xis_sf"/>
</dbReference>
<dbReference type="GeneID" id="92384941"/>
<dbReference type="Pfam" id="PF06806">
    <property type="entry name" value="DUF1233"/>
    <property type="match status" value="1"/>
</dbReference>
<proteinExistence type="predicted"/>
<protein>
    <recommendedName>
        <fullName evidence="3">Excisionase</fullName>
    </recommendedName>
</protein>
<dbReference type="Gene3D" id="1.10.1660.60">
    <property type="entry name" value="Putative excisionased domain DUF1233"/>
    <property type="match status" value="1"/>
</dbReference>
<dbReference type="RefSeq" id="WP_047647992.1">
    <property type="nucleotide sequence ID" value="NZ_LRCR01000030.1"/>
</dbReference>
<comment type="caution">
    <text evidence="1">The sequence shown here is derived from an EMBL/GenBank/DDBJ whole genome shotgun (WGS) entry which is preliminary data.</text>
</comment>
<evidence type="ECO:0000313" key="1">
    <source>
        <dbReference type="EMBL" id="KUQ81977.1"/>
    </source>
</evidence>
<accession>A0A0X4EJX3</accession>
<dbReference type="InterPro" id="IPR009634">
    <property type="entry name" value="Put_exci"/>
</dbReference>
<dbReference type="AlphaFoldDB" id="A0A0X4EJX3"/>
<gene>
    <name evidence="1" type="ORF">AWI28_20535</name>
</gene>
<organism evidence="1 2">
    <name type="scientific">Enterobacter genomosp. O</name>
    <dbReference type="NCBI Taxonomy" id="2364150"/>
    <lineage>
        <taxon>Bacteria</taxon>
        <taxon>Pseudomonadati</taxon>
        <taxon>Pseudomonadota</taxon>
        <taxon>Gammaproteobacteria</taxon>
        <taxon>Enterobacterales</taxon>
        <taxon>Enterobacteriaceae</taxon>
        <taxon>Enterobacter</taxon>
        <taxon>Enterobacter cloacae complex</taxon>
        <taxon>Enterobacter cloacae complex clade O</taxon>
    </lineage>
</organism>
<dbReference type="OrthoDB" id="5829479at2"/>